<dbReference type="EMBL" id="JH598019">
    <property type="status" value="NOT_ANNOTATED_CDS"/>
    <property type="molecule type" value="Genomic_DNA"/>
</dbReference>
<dbReference type="VEuPathDB" id="FungiDB:HpaG811190"/>
<dbReference type="HOGENOM" id="CLU_2189015_0_0_1"/>
<reference evidence="1" key="2">
    <citation type="submission" date="2015-06" db="UniProtKB">
        <authorList>
            <consortium name="EnsemblProtists"/>
        </authorList>
    </citation>
    <scope>IDENTIFICATION</scope>
    <source>
        <strain evidence="1">Emoy2</strain>
    </source>
</reference>
<dbReference type="Proteomes" id="UP000011713">
    <property type="component" value="Unassembled WGS sequence"/>
</dbReference>
<sequence>MTEGSRHKVNSGLLVTPKTSMWHRSRGRFSRGQNTTTSACNHIAGLLRNRSIVCSLASQGFLGRQRTECGISDSCSRHTTASYQRSRLPGQRLKKELGHYFVQTTGQLD</sequence>
<protein>
    <submittedName>
        <fullName evidence="1">Uncharacterized protein</fullName>
    </submittedName>
</protein>
<dbReference type="InParanoid" id="M4BXA9"/>
<name>M4BXA9_HYAAE</name>
<dbReference type="EnsemblProtists" id="HpaT811190">
    <property type="protein sequence ID" value="HpaP811190"/>
    <property type="gene ID" value="HpaG811190"/>
</dbReference>
<organism evidence="1 2">
    <name type="scientific">Hyaloperonospora arabidopsidis (strain Emoy2)</name>
    <name type="common">Downy mildew agent</name>
    <name type="synonym">Peronospora arabidopsidis</name>
    <dbReference type="NCBI Taxonomy" id="559515"/>
    <lineage>
        <taxon>Eukaryota</taxon>
        <taxon>Sar</taxon>
        <taxon>Stramenopiles</taxon>
        <taxon>Oomycota</taxon>
        <taxon>Peronosporomycetes</taxon>
        <taxon>Peronosporales</taxon>
        <taxon>Peronosporaceae</taxon>
        <taxon>Hyaloperonospora</taxon>
    </lineage>
</organism>
<reference evidence="2" key="1">
    <citation type="journal article" date="2010" name="Science">
        <title>Signatures of adaptation to obligate biotrophy in the Hyaloperonospora arabidopsidis genome.</title>
        <authorList>
            <person name="Baxter L."/>
            <person name="Tripathy S."/>
            <person name="Ishaque N."/>
            <person name="Boot N."/>
            <person name="Cabral A."/>
            <person name="Kemen E."/>
            <person name="Thines M."/>
            <person name="Ah-Fong A."/>
            <person name="Anderson R."/>
            <person name="Badejoko W."/>
            <person name="Bittner-Eddy P."/>
            <person name="Boore J.L."/>
            <person name="Chibucos M.C."/>
            <person name="Coates M."/>
            <person name="Dehal P."/>
            <person name="Delehaunty K."/>
            <person name="Dong S."/>
            <person name="Downton P."/>
            <person name="Dumas B."/>
            <person name="Fabro G."/>
            <person name="Fronick C."/>
            <person name="Fuerstenberg S.I."/>
            <person name="Fulton L."/>
            <person name="Gaulin E."/>
            <person name="Govers F."/>
            <person name="Hughes L."/>
            <person name="Humphray S."/>
            <person name="Jiang R.H."/>
            <person name="Judelson H."/>
            <person name="Kamoun S."/>
            <person name="Kyung K."/>
            <person name="Meijer H."/>
            <person name="Minx P."/>
            <person name="Morris P."/>
            <person name="Nelson J."/>
            <person name="Phuntumart V."/>
            <person name="Qutob D."/>
            <person name="Rehmany A."/>
            <person name="Rougon-Cardoso A."/>
            <person name="Ryden P."/>
            <person name="Torto-Alalibo T."/>
            <person name="Studholme D."/>
            <person name="Wang Y."/>
            <person name="Win J."/>
            <person name="Wood J."/>
            <person name="Clifton S.W."/>
            <person name="Rogers J."/>
            <person name="Van den Ackerveken G."/>
            <person name="Jones J.D."/>
            <person name="McDowell J.M."/>
            <person name="Beynon J."/>
            <person name="Tyler B.M."/>
        </authorList>
    </citation>
    <scope>NUCLEOTIDE SEQUENCE [LARGE SCALE GENOMIC DNA]</scope>
    <source>
        <strain evidence="2">Emoy2</strain>
    </source>
</reference>
<accession>M4BXA9</accession>
<keyword evidence="2" id="KW-1185">Reference proteome</keyword>
<proteinExistence type="predicted"/>
<evidence type="ECO:0000313" key="2">
    <source>
        <dbReference type="Proteomes" id="UP000011713"/>
    </source>
</evidence>
<dbReference type="AlphaFoldDB" id="M4BXA9"/>
<evidence type="ECO:0000313" key="1">
    <source>
        <dbReference type="EnsemblProtists" id="HpaP811190"/>
    </source>
</evidence>